<dbReference type="EMBL" id="RDOM01000377">
    <property type="protein sequence ID" value="MBF4274563.1"/>
    <property type="molecule type" value="Genomic_DNA"/>
</dbReference>
<gene>
    <name evidence="2" type="ORF">EAY07_21675</name>
</gene>
<keyword evidence="2" id="KW-0067">ATP-binding</keyword>
<feature type="non-terminal residue" evidence="2">
    <location>
        <position position="135"/>
    </location>
</feature>
<keyword evidence="2" id="KW-0547">Nucleotide-binding</keyword>
<evidence type="ECO:0000313" key="3">
    <source>
        <dbReference type="Proteomes" id="UP000722957"/>
    </source>
</evidence>
<accession>A0ABD4KSL6</accession>
<feature type="non-terminal residue" evidence="2">
    <location>
        <position position="1"/>
    </location>
</feature>
<protein>
    <submittedName>
        <fullName evidence="2">ATP-binding protein</fullName>
    </submittedName>
</protein>
<evidence type="ECO:0000259" key="1">
    <source>
        <dbReference type="Pfam" id="PF19191"/>
    </source>
</evidence>
<proteinExistence type="predicted"/>
<sequence>FMTRLRSTARNVRESIRSLKPWADKNEKLGGLYNNISHSFAHLDGYLKMFTPLNRRLYRSKVELSGKEIESYLRDIFDERLTRHHIRLEASPQFLTRTTEVFPSSFLPVFINVVDNAIYWLNTQRETENPTKNIK</sequence>
<dbReference type="AlphaFoldDB" id="A0ABD4KSL6"/>
<feature type="domain" description="Dimerisation and histidine phosphotransfer (DHp)" evidence="1">
    <location>
        <begin position="6"/>
        <end position="59"/>
    </location>
</feature>
<organism evidence="2 3">
    <name type="scientific">Vibrio anguillarum</name>
    <name type="common">Listonella anguillarum</name>
    <dbReference type="NCBI Taxonomy" id="55601"/>
    <lineage>
        <taxon>Bacteria</taxon>
        <taxon>Pseudomonadati</taxon>
        <taxon>Pseudomonadota</taxon>
        <taxon>Gammaproteobacteria</taxon>
        <taxon>Vibrionales</taxon>
        <taxon>Vibrionaceae</taxon>
        <taxon>Vibrio</taxon>
    </lineage>
</organism>
<dbReference type="InterPro" id="IPR043836">
    <property type="entry name" value="DHp"/>
</dbReference>
<comment type="caution">
    <text evidence="2">The sequence shown here is derived from an EMBL/GenBank/DDBJ whole genome shotgun (WGS) entry which is preliminary data.</text>
</comment>
<evidence type="ECO:0000313" key="2">
    <source>
        <dbReference type="EMBL" id="MBF4274563.1"/>
    </source>
</evidence>
<dbReference type="Proteomes" id="UP000722957">
    <property type="component" value="Unassembled WGS sequence"/>
</dbReference>
<dbReference type="Pfam" id="PF19191">
    <property type="entry name" value="HEF_HK"/>
    <property type="match status" value="1"/>
</dbReference>
<dbReference type="GO" id="GO:0005524">
    <property type="term" value="F:ATP binding"/>
    <property type="evidence" value="ECO:0007669"/>
    <property type="project" value="UniProtKB-KW"/>
</dbReference>
<name>A0ABD4KSL6_VIBAN</name>
<reference evidence="2 3" key="1">
    <citation type="journal article" date="2021" name="PeerJ">
        <title>Analysis of 44 Vibrio anguillarum genomes reveals high genetic diversity.</title>
        <authorList>
            <person name="Hansen M.J."/>
            <person name="Dalsgaard I."/>
        </authorList>
    </citation>
    <scope>NUCLEOTIDE SEQUENCE [LARGE SCALE GENOMIC DNA]</scope>
    <source>
        <strain evidence="2 3">17-16730-2A</strain>
    </source>
</reference>